<evidence type="ECO:0000256" key="4">
    <source>
        <dbReference type="ARBA" id="ARBA00023180"/>
    </source>
</evidence>
<dbReference type="PANTHER" id="PTHR43142">
    <property type="entry name" value="CARBOXYLIC ESTER HYDROLASE"/>
    <property type="match status" value="1"/>
</dbReference>
<name>A0A0L7LKE5_OPEBR</name>
<feature type="chain" id="PRO_5005573516" description="Carboxylesterase type B domain-containing protein" evidence="5">
    <location>
        <begin position="17"/>
        <end position="526"/>
    </location>
</feature>
<evidence type="ECO:0000256" key="5">
    <source>
        <dbReference type="SAM" id="SignalP"/>
    </source>
</evidence>
<evidence type="ECO:0000259" key="6">
    <source>
        <dbReference type="Pfam" id="PF00135"/>
    </source>
</evidence>
<dbReference type="ESTHER" id="9neop-a0a0l7lke5">
    <property type="family name" value="Carb_B_Arthropoda"/>
</dbReference>
<keyword evidence="4" id="KW-0325">Glycoprotein</keyword>
<dbReference type="EMBL" id="JTDY01000777">
    <property type="protein sequence ID" value="KOB75922.1"/>
    <property type="molecule type" value="Genomic_DNA"/>
</dbReference>
<dbReference type="PANTHER" id="PTHR43142:SF1">
    <property type="entry name" value="CARBOXYLIC ESTER HYDROLASE"/>
    <property type="match status" value="1"/>
</dbReference>
<evidence type="ECO:0000256" key="2">
    <source>
        <dbReference type="ARBA" id="ARBA00022487"/>
    </source>
</evidence>
<dbReference type="AlphaFoldDB" id="A0A0L7LKE5"/>
<dbReference type="Proteomes" id="UP000037510">
    <property type="component" value="Unassembled WGS sequence"/>
</dbReference>
<evidence type="ECO:0000313" key="8">
    <source>
        <dbReference type="Proteomes" id="UP000037510"/>
    </source>
</evidence>
<proteinExistence type="inferred from homology"/>
<keyword evidence="8" id="KW-1185">Reference proteome</keyword>
<evidence type="ECO:0000313" key="7">
    <source>
        <dbReference type="EMBL" id="KOB75922.1"/>
    </source>
</evidence>
<dbReference type="Gene3D" id="3.40.50.1820">
    <property type="entry name" value="alpha/beta hydrolase"/>
    <property type="match status" value="1"/>
</dbReference>
<keyword evidence="5" id="KW-0732">Signal</keyword>
<evidence type="ECO:0000256" key="1">
    <source>
        <dbReference type="ARBA" id="ARBA00005964"/>
    </source>
</evidence>
<gene>
    <name evidence="7" type="ORF">OBRU01_02952</name>
</gene>
<reference evidence="7 8" key="1">
    <citation type="journal article" date="2015" name="Genome Biol. Evol.">
        <title>The genome of winter moth (Operophtera brumata) provides a genomic perspective on sexual dimorphism and phenology.</title>
        <authorList>
            <person name="Derks M.F."/>
            <person name="Smit S."/>
            <person name="Salis L."/>
            <person name="Schijlen E."/>
            <person name="Bossers A."/>
            <person name="Mateman C."/>
            <person name="Pijl A.S."/>
            <person name="de Ridder D."/>
            <person name="Groenen M.A."/>
            <person name="Visser M.E."/>
            <person name="Megens H.J."/>
        </authorList>
    </citation>
    <scope>NUCLEOTIDE SEQUENCE [LARGE SCALE GENOMIC DNA]</scope>
    <source>
        <strain evidence="7">WM2013NL</strain>
        <tissue evidence="7">Head and thorax</tissue>
    </source>
</reference>
<comment type="similarity">
    <text evidence="1">Belongs to the type-B carboxylesterase/lipase family.</text>
</comment>
<protein>
    <recommendedName>
        <fullName evidence="6">Carboxylesterase type B domain-containing protein</fullName>
    </recommendedName>
</protein>
<dbReference type="STRING" id="104452.A0A0L7LKE5"/>
<sequence>MKGALCVLFLVGCVYGAEVRVDPLVLISGQGLVSGQRATDGDYSKFLGIPYAQVDTDNPFGPSLEPAPFVEIIHNANDGSAKCPQLSSDDKTSIDCLRLNIFVPSSASSRSPLPVLFWIHGGDFSSGSAGGYSGVRNIVRHGVVVVTINYRLGPYGFLCLGIPSLPGNQGLKDQFEALRWVRKNIASFGGNPYNVTIAGQDAGATSALLHLYSRNDKLFHKAIIESGTPQNEGMFVNGDVDAAIKLAERLGLNTTDSKEAVEYLIKTDHDLVAVAALDLKLSMKPCKERSFSGIENFVEYDPYALTNEKKVQNTPVLIGYTNKERDSLNDEYYKSDPFYSKLKNNFNLDDIDALNAAKTVQNFYIGDKAISTEVASELKDFESDFDFNHPAQRTIVQLLNENAGAVYEYLFSYVGNSEVEGAGHSAELSYLFELSNEQKTIEDQLVIDRITYLWGNFIKYGNPTPEITELVPVSWPAVSKATRPTLVIDTNLRVEGRVDNQRMAFWDLFYSVYGKYNKIVRECSMM</sequence>
<dbReference type="InterPro" id="IPR002018">
    <property type="entry name" value="CarbesteraseB"/>
</dbReference>
<feature type="signal peptide" evidence="5">
    <location>
        <begin position="1"/>
        <end position="16"/>
    </location>
</feature>
<dbReference type="GO" id="GO:0052689">
    <property type="term" value="F:carboxylic ester hydrolase activity"/>
    <property type="evidence" value="ECO:0007669"/>
    <property type="project" value="UniProtKB-KW"/>
</dbReference>
<organism evidence="7 8">
    <name type="scientific">Operophtera brumata</name>
    <name type="common">Winter moth</name>
    <name type="synonym">Phalaena brumata</name>
    <dbReference type="NCBI Taxonomy" id="104452"/>
    <lineage>
        <taxon>Eukaryota</taxon>
        <taxon>Metazoa</taxon>
        <taxon>Ecdysozoa</taxon>
        <taxon>Arthropoda</taxon>
        <taxon>Hexapoda</taxon>
        <taxon>Insecta</taxon>
        <taxon>Pterygota</taxon>
        <taxon>Neoptera</taxon>
        <taxon>Endopterygota</taxon>
        <taxon>Lepidoptera</taxon>
        <taxon>Glossata</taxon>
        <taxon>Ditrysia</taxon>
        <taxon>Geometroidea</taxon>
        <taxon>Geometridae</taxon>
        <taxon>Larentiinae</taxon>
        <taxon>Operophtera</taxon>
    </lineage>
</organism>
<evidence type="ECO:0000256" key="3">
    <source>
        <dbReference type="ARBA" id="ARBA00022801"/>
    </source>
</evidence>
<keyword evidence="3" id="KW-0378">Hydrolase</keyword>
<feature type="domain" description="Carboxylesterase type B" evidence="6">
    <location>
        <begin position="24"/>
        <end position="506"/>
    </location>
</feature>
<accession>A0A0L7LKE5</accession>
<dbReference type="Pfam" id="PF00135">
    <property type="entry name" value="COesterase"/>
    <property type="match status" value="1"/>
</dbReference>
<keyword evidence="2" id="KW-0719">Serine esterase</keyword>
<dbReference type="InterPro" id="IPR029058">
    <property type="entry name" value="AB_hydrolase_fold"/>
</dbReference>
<comment type="caution">
    <text evidence="7">The sequence shown here is derived from an EMBL/GenBank/DDBJ whole genome shotgun (WGS) entry which is preliminary data.</text>
</comment>
<dbReference type="SUPFAM" id="SSF53474">
    <property type="entry name" value="alpha/beta-Hydrolases"/>
    <property type="match status" value="1"/>
</dbReference>